<dbReference type="EMBL" id="JQCQ01000002">
    <property type="protein sequence ID" value="KRO26174.1"/>
    <property type="molecule type" value="Genomic_DNA"/>
</dbReference>
<evidence type="ECO:0000259" key="4">
    <source>
        <dbReference type="Pfam" id="PF13457"/>
    </source>
</evidence>
<dbReference type="PANTHER" id="PTHR46825">
    <property type="entry name" value="D-ALANYL-D-ALANINE-CARBOXYPEPTIDASE/ENDOPEPTIDASE AMPH"/>
    <property type="match status" value="1"/>
</dbReference>
<feature type="domain" description="Beta-lactamase-related" evidence="3">
    <location>
        <begin position="284"/>
        <end position="538"/>
    </location>
</feature>
<keyword evidence="2" id="KW-0732">Signal</keyword>
<dbReference type="Gene3D" id="3.40.710.10">
    <property type="entry name" value="DD-peptidase/beta-lactamase superfamily"/>
    <property type="match status" value="1"/>
</dbReference>
<organism evidence="5 6">
    <name type="scientific">Pediococcus argentinicus</name>
    <dbReference type="NCBI Taxonomy" id="480391"/>
    <lineage>
        <taxon>Bacteria</taxon>
        <taxon>Bacillati</taxon>
        <taxon>Bacillota</taxon>
        <taxon>Bacilli</taxon>
        <taxon>Lactobacillales</taxon>
        <taxon>Lactobacillaceae</taxon>
        <taxon>Pediococcus</taxon>
    </lineage>
</organism>
<name>A0A0R2NK58_9LACO</name>
<proteinExistence type="predicted"/>
<evidence type="ECO:0000256" key="1">
    <source>
        <dbReference type="SAM" id="MobiDB-lite"/>
    </source>
</evidence>
<dbReference type="Proteomes" id="UP000051249">
    <property type="component" value="Unassembled WGS sequence"/>
</dbReference>
<dbReference type="RefSeq" id="WP_057797788.1">
    <property type="nucleotide sequence ID" value="NZ_BJZZ01000002.1"/>
</dbReference>
<accession>A0A0R2NK58</accession>
<dbReference type="SUPFAM" id="SSF82057">
    <property type="entry name" value="Prokaryotic SH3-related domain"/>
    <property type="match status" value="1"/>
</dbReference>
<evidence type="ECO:0000259" key="3">
    <source>
        <dbReference type="Pfam" id="PF00144"/>
    </source>
</evidence>
<feature type="signal peptide" evidence="2">
    <location>
        <begin position="1"/>
        <end position="26"/>
    </location>
</feature>
<evidence type="ECO:0000313" key="5">
    <source>
        <dbReference type="EMBL" id="KRO26174.1"/>
    </source>
</evidence>
<comment type="caution">
    <text evidence="5">The sequence shown here is derived from an EMBL/GenBank/DDBJ whole genome shotgun (WGS) entry which is preliminary data.</text>
</comment>
<keyword evidence="6" id="KW-1185">Reference proteome</keyword>
<feature type="region of interest" description="Disordered" evidence="1">
    <location>
        <begin position="78"/>
        <end position="102"/>
    </location>
</feature>
<gene>
    <name evidence="5" type="ORF">IV88_GL000634</name>
</gene>
<reference evidence="5 6" key="1">
    <citation type="journal article" date="2015" name="Genome Announc.">
        <title>Expanding the biotechnology potential of lactobacilli through comparative genomics of 213 strains and associated genera.</title>
        <authorList>
            <person name="Sun Z."/>
            <person name="Harris H.M."/>
            <person name="McCann A."/>
            <person name="Guo C."/>
            <person name="Argimon S."/>
            <person name="Zhang W."/>
            <person name="Yang X."/>
            <person name="Jeffery I.B."/>
            <person name="Cooney J.C."/>
            <person name="Kagawa T.F."/>
            <person name="Liu W."/>
            <person name="Song Y."/>
            <person name="Salvetti E."/>
            <person name="Wrobel A."/>
            <person name="Rasinkangas P."/>
            <person name="Parkhill J."/>
            <person name="Rea M.C."/>
            <person name="O'Sullivan O."/>
            <person name="Ritari J."/>
            <person name="Douillard F.P."/>
            <person name="Paul Ross R."/>
            <person name="Yang R."/>
            <person name="Briner A.E."/>
            <person name="Felis G.E."/>
            <person name="de Vos W.M."/>
            <person name="Barrangou R."/>
            <person name="Klaenhammer T.R."/>
            <person name="Caufield P.W."/>
            <person name="Cui Y."/>
            <person name="Zhang H."/>
            <person name="O'Toole P.W."/>
        </authorList>
    </citation>
    <scope>NUCLEOTIDE SEQUENCE [LARGE SCALE GENOMIC DNA]</scope>
    <source>
        <strain evidence="5 6">DSM 23026</strain>
    </source>
</reference>
<dbReference type="Pfam" id="PF00144">
    <property type="entry name" value="Beta-lactamase"/>
    <property type="match status" value="1"/>
</dbReference>
<dbReference type="InterPro" id="IPR050491">
    <property type="entry name" value="AmpC-like"/>
</dbReference>
<dbReference type="InterPro" id="IPR012338">
    <property type="entry name" value="Beta-lactam/transpept-like"/>
</dbReference>
<dbReference type="InterPro" id="IPR001466">
    <property type="entry name" value="Beta-lactam-related"/>
</dbReference>
<dbReference type="PANTHER" id="PTHR46825:SF9">
    <property type="entry name" value="BETA-LACTAMASE-RELATED DOMAIN-CONTAINING PROTEIN"/>
    <property type="match status" value="1"/>
</dbReference>
<dbReference type="Pfam" id="PF13457">
    <property type="entry name" value="GW"/>
    <property type="match status" value="2"/>
</dbReference>
<feature type="domain" description="GW" evidence="4">
    <location>
        <begin position="192"/>
        <end position="261"/>
    </location>
</feature>
<dbReference type="SUPFAM" id="SSF56601">
    <property type="entry name" value="beta-lactamase/transpeptidase-like"/>
    <property type="match status" value="1"/>
</dbReference>
<evidence type="ECO:0000313" key="6">
    <source>
        <dbReference type="Proteomes" id="UP000051249"/>
    </source>
</evidence>
<dbReference type="AlphaFoldDB" id="A0A0R2NK58"/>
<feature type="chain" id="PRO_5039164215" evidence="2">
    <location>
        <begin position="27"/>
        <end position="583"/>
    </location>
</feature>
<feature type="domain" description="GW" evidence="4">
    <location>
        <begin position="100"/>
        <end position="175"/>
    </location>
</feature>
<sequence>MNKKQFLGITATLLTGLVFSSTHVLADATDTAKDVVQTNKTNSTVSTSGEQEVTTPAKTETNLNQRVMNVKVQPHVSTAPISNTGNQTASHNWQSSGKLKSMNQVRVVQQQNRAKSSNKKVWDLEGNPIGSQKPLYFKSKYLANQFTDLSVKQQLKVGKENYYYFKNNDGKSAWIWQGYTGLPTKYTTVKKNTYKVKIKKGNSHPFFDHANYGDYRATAIHYQKNYVNKLMTVDMTARVAGKKADYLRVKWNGKNMGWIWATATIKQPIIANANLAVKSDPKKDNVQRLMNQYHLNGRVLVVKNGKVHSFANGDADHKGKVSNSSGSAVYAGASLQKAMTAAMIVQLITQSQKTKNSFTQYTTINRWLPSLRGGNTITLGSLMTQTSGIADPDDEREPGTKLSEATAVNRAIQRVNARGLRSKTFYYSNSNYILLAGIIRKITGKSYATNLKERIIKPLGLKSTYMWDQIPKNRVAAKNYYYSNGNYKSCKTVSPSLMSLIVGAGNMYTTPEDYYKFEKGLSNGKILNKSDYNYLIHLKTVSYKGYSGGMYVSDYFKTKNVYGSLAYNHVNNWVNFSLDTVME</sequence>
<protein>
    <submittedName>
        <fullName evidence="5">Beta-lactamase</fullName>
    </submittedName>
</protein>
<dbReference type="InterPro" id="IPR025987">
    <property type="entry name" value="GW_dom"/>
</dbReference>
<evidence type="ECO:0000256" key="2">
    <source>
        <dbReference type="SAM" id="SignalP"/>
    </source>
</evidence>
<dbReference type="PATRIC" id="fig|480391.4.peg.643"/>